<dbReference type="Proteomes" id="UP000320707">
    <property type="component" value="Unassembled WGS sequence"/>
</dbReference>
<dbReference type="AlphaFoldDB" id="A0A559L3F1"/>
<feature type="region of interest" description="Disordered" evidence="1">
    <location>
        <begin position="457"/>
        <end position="481"/>
    </location>
</feature>
<evidence type="ECO:0000313" key="3">
    <source>
        <dbReference type="Proteomes" id="UP000320707"/>
    </source>
</evidence>
<protein>
    <submittedName>
        <fullName evidence="2">Uncharacterized protein</fullName>
    </submittedName>
</protein>
<organism evidence="2 3">
    <name type="scientific">Fusarium oxysporum f. sp. cubense</name>
    <dbReference type="NCBI Taxonomy" id="61366"/>
    <lineage>
        <taxon>Eukaryota</taxon>
        <taxon>Fungi</taxon>
        <taxon>Dikarya</taxon>
        <taxon>Ascomycota</taxon>
        <taxon>Pezizomycotina</taxon>
        <taxon>Sordariomycetes</taxon>
        <taxon>Hypocreomycetidae</taxon>
        <taxon>Hypocreales</taxon>
        <taxon>Nectriaceae</taxon>
        <taxon>Fusarium</taxon>
        <taxon>Fusarium oxysporum species complex</taxon>
    </lineage>
</organism>
<feature type="compositionally biased region" description="Polar residues" evidence="1">
    <location>
        <begin position="470"/>
        <end position="481"/>
    </location>
</feature>
<evidence type="ECO:0000256" key="1">
    <source>
        <dbReference type="SAM" id="MobiDB-lite"/>
    </source>
</evidence>
<accession>A0A559L3F1</accession>
<comment type="caution">
    <text evidence="2">The sequence shown here is derived from an EMBL/GenBank/DDBJ whole genome shotgun (WGS) entry which is preliminary data.</text>
</comment>
<sequence length="481" mass="54529">MKKVQNVAVLDSSEAEDDHTLQVLAKNFISLKFYSSNETAQDLFDWVVGSMKKIALRDFVANMRDNMYSEMNARPYKRETSTLQLSCDFDELLDELRSQGIPLSSLSFKKQRQEEYKAESVLRDLNQSLDLEITSYPIKDRVTQLIAATGVLLAQRCRVLDYDANSNLVRDCWLVQNRLDRFQYVPDADTSSQSSCIPLHVNHPRPPCPTLGHPPPPPLRLPQQQFGQLLCSTLELERKADELVNSNLDRTRKSIEVAVLIQDDTDLSGIIFSLACLRRLLFPYENIPSLIKEKNKGTPYSFVLKQIHMLREVVELPSQVDDSTLNLQDLTNQIYLHYCDNHRDICPLIRLPDTEDHFPIILASLEQQAPGDLGPINQWKAKITELAIIFGYFLGREERYAFPDYAQMNMFLIGTGIARGMFRNAPMQREPEIVENASVSPLRSCSVALPYRLANSPANSPPPAPGLTRALNSAMNGGQRM</sequence>
<evidence type="ECO:0000313" key="2">
    <source>
        <dbReference type="EMBL" id="TVY67254.1"/>
    </source>
</evidence>
<name>A0A559L3F1_FUSOC</name>
<gene>
    <name evidence="2" type="ORF">Focb16_v009830</name>
</gene>
<reference evidence="2 3" key="1">
    <citation type="journal article" date="2019" name="Microbiol. Resour. Announc.">
        <title>High-quality draft genome sequence of Fusarium oxysporum f. sp. cubense strain 160527, a causal agent of Panama disease.</title>
        <authorList>
            <person name="Asai S."/>
            <person name="Ayukawa Y."/>
            <person name="Gan P."/>
            <person name="Masuda S."/>
            <person name="Komatsu K."/>
            <person name="Shirasu K."/>
            <person name="Arie T."/>
        </authorList>
    </citation>
    <scope>NUCLEOTIDE SEQUENCE [LARGE SCALE GENOMIC DNA]</scope>
    <source>
        <strain evidence="2 3">160527</strain>
    </source>
</reference>
<dbReference type="EMBL" id="SRMI01000007">
    <property type="protein sequence ID" value="TVY67254.1"/>
    <property type="molecule type" value="Genomic_DNA"/>
</dbReference>
<proteinExistence type="predicted"/>